<keyword evidence="3" id="KW-0067">ATP-binding</keyword>
<proteinExistence type="inferred from homology"/>
<evidence type="ECO:0000256" key="1">
    <source>
        <dbReference type="ARBA" id="ARBA00006914"/>
    </source>
</evidence>
<sequence>MNYQNLTSVAQTTIKKAKTMSVAKLTTATNWYVVNSHRYLMSAIAQVRQALISRIDQRQGKETEMMAIAPPEEEEDAPPSALTQLCQIFGLSGFERDVLLLCAGMELDEEWGALCAEAQGEAQQTYPTFGLAWALSGEPNLAALRPDAPLRGWRLIEVGEGMSRLKCPLRIDERIFHYLLGDDYIDSRLRGIVQPLSVEAEDYAVLPPSHQQIVAQIAATWVESSRTTLPVIGLSGVDGLSKSAIAAAVCRQLNVNLHRFSVAALTSQGGSLSLVKQLCEREWFLSHAVLLVDGDEMEEGITAGLSEFIDTINLPLMVSSREPGRQRMRSRITWEVQPPTAEEQKAIWQAALGEKAVHLEAEIEALVSQFQLSVRDIYTVCIQAQRSLEEEIANKAAALVSPEPEPEPVEETKPKRKPRVTRKTNTETPPPKPVTLEVAKSPLWDICRIQARPQLEDLAVRIETTAEWEDLILPEREKGMLREMVVQVQQRGRVYETWGFAQKNQRGLGINALFSGMSGTGKTLAAEVLGNTLRLDVYRIDLSAVVSKYIGETEKNLRRIFDGAEGSGAILLFDEADALFGKRSEVKDSHDRHANIEVSYLLQRMETYRGLAILTTNIQTGLDQAFIRRIRFIIKFPYPAAKEREEIWRRVFPQQTPTEGLDFKKLGQLNMAGGNIKTIAMNAAFLAAGAGEAVQMKHIKQAAIQECLKVERPMGQGELQGW</sequence>
<dbReference type="CDD" id="cd19481">
    <property type="entry name" value="RecA-like_protease"/>
    <property type="match status" value="1"/>
</dbReference>
<dbReference type="GO" id="GO:0016887">
    <property type="term" value="F:ATP hydrolysis activity"/>
    <property type="evidence" value="ECO:0007669"/>
    <property type="project" value="InterPro"/>
</dbReference>
<organism evidence="6 7">
    <name type="scientific">Coleofasciculus chthonoplastes PCC 7420</name>
    <dbReference type="NCBI Taxonomy" id="118168"/>
    <lineage>
        <taxon>Bacteria</taxon>
        <taxon>Bacillati</taxon>
        <taxon>Cyanobacteriota</taxon>
        <taxon>Cyanophyceae</taxon>
        <taxon>Coleofasciculales</taxon>
        <taxon>Coleofasciculaceae</taxon>
        <taxon>Coleofasciculus</taxon>
    </lineage>
</organism>
<evidence type="ECO:0000313" key="6">
    <source>
        <dbReference type="EMBL" id="EDX71923.1"/>
    </source>
</evidence>
<dbReference type="InterPro" id="IPR003593">
    <property type="entry name" value="AAA+_ATPase"/>
</dbReference>
<dbReference type="SUPFAM" id="SSF52540">
    <property type="entry name" value="P-loop containing nucleoside triphosphate hydrolases"/>
    <property type="match status" value="2"/>
</dbReference>
<dbReference type="InterPro" id="IPR050221">
    <property type="entry name" value="26S_Proteasome_ATPase"/>
</dbReference>
<feature type="domain" description="AAA+ ATPase" evidence="5">
    <location>
        <begin position="228"/>
        <end position="340"/>
    </location>
</feature>
<evidence type="ECO:0000256" key="4">
    <source>
        <dbReference type="SAM" id="MobiDB-lite"/>
    </source>
</evidence>
<evidence type="ECO:0000259" key="5">
    <source>
        <dbReference type="SMART" id="SM00382"/>
    </source>
</evidence>
<dbReference type="eggNOG" id="COG0464">
    <property type="taxonomic scope" value="Bacteria"/>
</dbReference>
<keyword evidence="2" id="KW-0547">Nucleotide-binding</keyword>
<dbReference type="STRING" id="118168.MC7420_5067"/>
<dbReference type="EMBL" id="DS989868">
    <property type="protein sequence ID" value="EDX71923.1"/>
    <property type="molecule type" value="Genomic_DNA"/>
</dbReference>
<comment type="similarity">
    <text evidence="1">Belongs to the AAA ATPase family.</text>
</comment>
<dbReference type="InterPro" id="IPR027417">
    <property type="entry name" value="P-loop_NTPase"/>
</dbReference>
<dbReference type="Pfam" id="PF00004">
    <property type="entry name" value="AAA"/>
    <property type="match status" value="1"/>
</dbReference>
<dbReference type="InterPro" id="IPR003959">
    <property type="entry name" value="ATPase_AAA_core"/>
</dbReference>
<dbReference type="Proteomes" id="UP000003835">
    <property type="component" value="Unassembled WGS sequence"/>
</dbReference>
<reference evidence="6 7" key="1">
    <citation type="submission" date="2008-07" db="EMBL/GenBank/DDBJ databases">
        <authorList>
            <person name="Tandeau de Marsac N."/>
            <person name="Ferriera S."/>
            <person name="Johnson J."/>
            <person name="Kravitz S."/>
            <person name="Beeson K."/>
            <person name="Sutton G."/>
            <person name="Rogers Y.-H."/>
            <person name="Friedman R."/>
            <person name="Frazier M."/>
            <person name="Venter J.C."/>
        </authorList>
    </citation>
    <scope>NUCLEOTIDE SEQUENCE [LARGE SCALE GENOMIC DNA]</scope>
    <source>
        <strain evidence="6 7">PCC 7420</strain>
    </source>
</reference>
<dbReference type="Gene3D" id="3.40.50.300">
    <property type="entry name" value="P-loop containing nucleotide triphosphate hydrolases"/>
    <property type="match status" value="1"/>
</dbReference>
<dbReference type="AlphaFoldDB" id="B4W1G7"/>
<feature type="domain" description="AAA+ ATPase" evidence="5">
    <location>
        <begin position="508"/>
        <end position="640"/>
    </location>
</feature>
<dbReference type="GO" id="GO:0005524">
    <property type="term" value="F:ATP binding"/>
    <property type="evidence" value="ECO:0007669"/>
    <property type="project" value="UniProtKB-KW"/>
</dbReference>
<keyword evidence="7" id="KW-1185">Reference proteome</keyword>
<accession>B4W1G7</accession>
<dbReference type="HOGENOM" id="CLU_016564_1_0_3"/>
<dbReference type="SMART" id="SM00382">
    <property type="entry name" value="AAA"/>
    <property type="match status" value="2"/>
</dbReference>
<feature type="region of interest" description="Disordered" evidence="4">
    <location>
        <begin position="397"/>
        <end position="434"/>
    </location>
</feature>
<dbReference type="InterPro" id="IPR054472">
    <property type="entry name" value="WHD"/>
</dbReference>
<evidence type="ECO:0000256" key="2">
    <source>
        <dbReference type="ARBA" id="ARBA00022741"/>
    </source>
</evidence>
<dbReference type="PANTHER" id="PTHR23073">
    <property type="entry name" value="26S PROTEASOME REGULATORY SUBUNIT"/>
    <property type="match status" value="1"/>
</dbReference>
<gene>
    <name evidence="6" type="ORF">MC7420_5067</name>
</gene>
<evidence type="ECO:0000256" key="3">
    <source>
        <dbReference type="ARBA" id="ARBA00022840"/>
    </source>
</evidence>
<evidence type="ECO:0000313" key="7">
    <source>
        <dbReference type="Proteomes" id="UP000003835"/>
    </source>
</evidence>
<protein>
    <submittedName>
        <fullName evidence="6">ATPase, AAA family protein</fullName>
    </submittedName>
</protein>
<dbReference type="Pfam" id="PF22977">
    <property type="entry name" value="WHD"/>
    <property type="match status" value="1"/>
</dbReference>
<name>B4W1G7_9CYAN</name>